<geneLocation type="plasmid" evidence="2">
    <name>pVAPN2012</name>
</geneLocation>
<protein>
    <submittedName>
        <fullName evidence="3">Putative integral membrane protein</fullName>
    </submittedName>
</protein>
<keyword evidence="3" id="KW-0614">Plasmid</keyword>
<dbReference type="RefSeq" id="WP_172685833.1">
    <property type="nucleotide sequence ID" value="NZ_AP024182.1"/>
</dbReference>
<reference evidence="3" key="1">
    <citation type="journal article" date="2015" name="Infect. Immun.">
        <title>An Invertron-Like Linear Plasmid Mediates Intracellular Survival and Virulence in Bovine Isolates of Rhodococcus equi.</title>
        <authorList>
            <person name="Valero-Rello A."/>
            <person name="Hapeshi A."/>
            <person name="Anastasi E."/>
            <person name="Alvarez S."/>
            <person name="Scortti M."/>
            <person name="Meijer W.G."/>
            <person name="MacArthur I."/>
            <person name="Vazquez-Boland J.A."/>
        </authorList>
    </citation>
    <scope>NUCLEOTIDE SEQUENCE</scope>
    <source>
        <strain evidence="3">PAM1571</strain>
        <strain evidence="2">PAM2012</strain>
        <plasmid evidence="3">pVAPN1571</plasmid>
        <plasmid evidence="2">pVAPN2012</plasmid>
    </source>
</reference>
<sequence length="117" mass="12108">MTEQTPTQTNAAAAEPVQLRAISVVALVVLAALAVTGDPDRRWPATAGALALGAIGAGIAAWRGRCQDRAETRTTKAAELTAIFSMGGAVALAMWAHSGLWDAIVRTSQLYSGVHPL</sequence>
<evidence type="ECO:0000313" key="3">
    <source>
        <dbReference type="EMBL" id="AKG90485.1"/>
    </source>
</evidence>
<keyword evidence="1" id="KW-0472">Membrane</keyword>
<gene>
    <name evidence="2" type="ORF">pVAPN2012_0260</name>
    <name evidence="3" type="ORF">pVAPN_0260</name>
</gene>
<feature type="transmembrane region" description="Helical" evidence="1">
    <location>
        <begin position="82"/>
        <end position="101"/>
    </location>
</feature>
<name>A0A0F7ID32_RHOHA</name>
<keyword evidence="1" id="KW-0812">Transmembrane</keyword>
<dbReference type="EMBL" id="KF439868">
    <property type="protein sequence ID" value="AKG90485.1"/>
    <property type="molecule type" value="Genomic_DNA"/>
</dbReference>
<accession>A0A0F7ID32</accession>
<feature type="transmembrane region" description="Helical" evidence="1">
    <location>
        <begin position="21"/>
        <end position="37"/>
    </location>
</feature>
<keyword evidence="1" id="KW-1133">Transmembrane helix</keyword>
<dbReference type="EMBL" id="KP851975">
    <property type="protein sequence ID" value="AKF15985.1"/>
    <property type="molecule type" value="Genomic_DNA"/>
</dbReference>
<proteinExistence type="predicted"/>
<dbReference type="AlphaFoldDB" id="A0A0F7ID32"/>
<evidence type="ECO:0000256" key="1">
    <source>
        <dbReference type="SAM" id="Phobius"/>
    </source>
</evidence>
<geneLocation type="plasmid" evidence="3">
    <name>pVAPN1571</name>
</geneLocation>
<organism evidence="3">
    <name type="scientific">Rhodococcus hoagii</name>
    <name type="common">Corynebacterium equii</name>
    <dbReference type="NCBI Taxonomy" id="43767"/>
    <lineage>
        <taxon>Bacteria</taxon>
        <taxon>Bacillati</taxon>
        <taxon>Actinomycetota</taxon>
        <taxon>Actinomycetes</taxon>
        <taxon>Mycobacteriales</taxon>
        <taxon>Nocardiaceae</taxon>
        <taxon>Prescottella</taxon>
    </lineage>
</organism>
<feature type="transmembrane region" description="Helical" evidence="1">
    <location>
        <begin position="43"/>
        <end position="62"/>
    </location>
</feature>
<evidence type="ECO:0000313" key="2">
    <source>
        <dbReference type="EMBL" id="AKF15985.1"/>
    </source>
</evidence>